<feature type="compositionally biased region" description="Polar residues" evidence="1">
    <location>
        <begin position="116"/>
        <end position="130"/>
    </location>
</feature>
<evidence type="ECO:0000256" key="1">
    <source>
        <dbReference type="SAM" id="MobiDB-lite"/>
    </source>
</evidence>
<dbReference type="Proteomes" id="UP001157418">
    <property type="component" value="Unassembled WGS sequence"/>
</dbReference>
<feature type="region of interest" description="Disordered" evidence="1">
    <location>
        <begin position="1"/>
        <end position="130"/>
    </location>
</feature>
<proteinExistence type="predicted"/>
<accession>A0AAU9MJU2</accession>
<feature type="compositionally biased region" description="Low complexity" evidence="1">
    <location>
        <begin position="76"/>
        <end position="86"/>
    </location>
</feature>
<feature type="compositionally biased region" description="Polar residues" evidence="1">
    <location>
        <begin position="58"/>
        <end position="75"/>
    </location>
</feature>
<keyword evidence="3" id="KW-1185">Reference proteome</keyword>
<evidence type="ECO:0000313" key="2">
    <source>
        <dbReference type="EMBL" id="CAH1428198.1"/>
    </source>
</evidence>
<dbReference type="EMBL" id="CAKMRJ010002223">
    <property type="protein sequence ID" value="CAH1428198.1"/>
    <property type="molecule type" value="Genomic_DNA"/>
</dbReference>
<gene>
    <name evidence="2" type="ORF">LVIROSA_LOCUS15146</name>
</gene>
<comment type="caution">
    <text evidence="2">The sequence shown here is derived from an EMBL/GenBank/DDBJ whole genome shotgun (WGS) entry which is preliminary data.</text>
</comment>
<name>A0AAU9MJU2_9ASTR</name>
<protein>
    <submittedName>
        <fullName evidence="2">Uncharacterized protein</fullName>
    </submittedName>
</protein>
<organism evidence="2 3">
    <name type="scientific">Lactuca virosa</name>
    <dbReference type="NCBI Taxonomy" id="75947"/>
    <lineage>
        <taxon>Eukaryota</taxon>
        <taxon>Viridiplantae</taxon>
        <taxon>Streptophyta</taxon>
        <taxon>Embryophyta</taxon>
        <taxon>Tracheophyta</taxon>
        <taxon>Spermatophyta</taxon>
        <taxon>Magnoliopsida</taxon>
        <taxon>eudicotyledons</taxon>
        <taxon>Gunneridae</taxon>
        <taxon>Pentapetalae</taxon>
        <taxon>asterids</taxon>
        <taxon>campanulids</taxon>
        <taxon>Asterales</taxon>
        <taxon>Asteraceae</taxon>
        <taxon>Cichorioideae</taxon>
        <taxon>Cichorieae</taxon>
        <taxon>Lactucinae</taxon>
        <taxon>Lactuca</taxon>
    </lineage>
</organism>
<reference evidence="2 3" key="1">
    <citation type="submission" date="2022-01" db="EMBL/GenBank/DDBJ databases">
        <authorList>
            <person name="Xiong W."/>
            <person name="Schranz E."/>
        </authorList>
    </citation>
    <scope>NUCLEOTIDE SEQUENCE [LARGE SCALE GENOMIC DNA]</scope>
</reference>
<evidence type="ECO:0000313" key="3">
    <source>
        <dbReference type="Proteomes" id="UP001157418"/>
    </source>
</evidence>
<feature type="compositionally biased region" description="Low complexity" evidence="1">
    <location>
        <begin position="25"/>
        <end position="46"/>
    </location>
</feature>
<dbReference type="AlphaFoldDB" id="A0AAU9MJU2"/>
<feature type="compositionally biased region" description="Acidic residues" evidence="1">
    <location>
        <begin position="1"/>
        <end position="10"/>
    </location>
</feature>
<sequence length="130" mass="13568">MTDEAADEPSETPHSPIRPMVSLETTNTPITPQTQTTGTVSETPSSGGPPPSLAEATPSVTTQKHIPIPTRNSVTTPLFPNFGGPNPFTPPPIPLFFPNTAGPSNAGYSLLPPPIHTTNEPQQTTLVAPP</sequence>